<comment type="caution">
    <text evidence="2">The sequence shown here is derived from an EMBL/GenBank/DDBJ whole genome shotgun (WGS) entry which is preliminary data.</text>
</comment>
<dbReference type="AlphaFoldDB" id="A0A8H5BS13"/>
<feature type="region of interest" description="Disordered" evidence="1">
    <location>
        <begin position="1"/>
        <end position="24"/>
    </location>
</feature>
<reference evidence="2 3" key="1">
    <citation type="journal article" date="2020" name="ISME J.">
        <title>Uncovering the hidden diversity of litter-decomposition mechanisms in mushroom-forming fungi.</title>
        <authorList>
            <person name="Floudas D."/>
            <person name="Bentzer J."/>
            <person name="Ahren D."/>
            <person name="Johansson T."/>
            <person name="Persson P."/>
            <person name="Tunlid A."/>
        </authorList>
    </citation>
    <scope>NUCLEOTIDE SEQUENCE [LARGE SCALE GENOMIC DNA]</scope>
    <source>
        <strain evidence="2 3">CBS 101986</strain>
    </source>
</reference>
<dbReference type="EMBL" id="JAACJJ010000005">
    <property type="protein sequence ID" value="KAF5328164.1"/>
    <property type="molecule type" value="Genomic_DNA"/>
</dbReference>
<gene>
    <name evidence="2" type="ORF">D9619_013459</name>
</gene>
<accession>A0A8H5BS13</accession>
<evidence type="ECO:0000313" key="3">
    <source>
        <dbReference type="Proteomes" id="UP000567179"/>
    </source>
</evidence>
<protein>
    <submittedName>
        <fullName evidence="2">Uncharacterized protein</fullName>
    </submittedName>
</protein>
<evidence type="ECO:0000256" key="1">
    <source>
        <dbReference type="SAM" id="MobiDB-lite"/>
    </source>
</evidence>
<sequence length="165" mass="17871">MKPHRRPESQITSRLNGTGETTTPRAAQAIKLQITRWVRCGASGSSRDSEAGIVTEGSSESTNVGWSLGVRRSSAGALFMLGESIFIRILLGLKAQRLQPQQGRHGATRFRFRRDPLLLWRRCAPALPPSTTGTGSNTHLPAGANARPAPVRVDVLLLIALESRP</sequence>
<proteinExistence type="predicted"/>
<name>A0A8H5BS13_9AGAR</name>
<keyword evidence="3" id="KW-1185">Reference proteome</keyword>
<dbReference type="Proteomes" id="UP000567179">
    <property type="component" value="Unassembled WGS sequence"/>
</dbReference>
<organism evidence="2 3">
    <name type="scientific">Psilocybe cf. subviscida</name>
    <dbReference type="NCBI Taxonomy" id="2480587"/>
    <lineage>
        <taxon>Eukaryota</taxon>
        <taxon>Fungi</taxon>
        <taxon>Dikarya</taxon>
        <taxon>Basidiomycota</taxon>
        <taxon>Agaricomycotina</taxon>
        <taxon>Agaricomycetes</taxon>
        <taxon>Agaricomycetidae</taxon>
        <taxon>Agaricales</taxon>
        <taxon>Agaricineae</taxon>
        <taxon>Strophariaceae</taxon>
        <taxon>Psilocybe</taxon>
    </lineage>
</organism>
<feature type="compositionally biased region" description="Polar residues" evidence="1">
    <location>
        <begin position="9"/>
        <end position="24"/>
    </location>
</feature>
<evidence type="ECO:0000313" key="2">
    <source>
        <dbReference type="EMBL" id="KAF5328164.1"/>
    </source>
</evidence>